<gene>
    <name evidence="2" type="ORF">PAXRUDRAFT_24598</name>
</gene>
<dbReference type="Proteomes" id="UP000054538">
    <property type="component" value="Unassembled WGS sequence"/>
</dbReference>
<dbReference type="InParanoid" id="A0A0D0DHA5"/>
<dbReference type="AlphaFoldDB" id="A0A0D0DHA5"/>
<evidence type="ECO:0000256" key="1">
    <source>
        <dbReference type="SAM" id="MobiDB-lite"/>
    </source>
</evidence>
<organism evidence="2 3">
    <name type="scientific">Paxillus rubicundulus Ve08.2h10</name>
    <dbReference type="NCBI Taxonomy" id="930991"/>
    <lineage>
        <taxon>Eukaryota</taxon>
        <taxon>Fungi</taxon>
        <taxon>Dikarya</taxon>
        <taxon>Basidiomycota</taxon>
        <taxon>Agaricomycotina</taxon>
        <taxon>Agaricomycetes</taxon>
        <taxon>Agaricomycetidae</taxon>
        <taxon>Boletales</taxon>
        <taxon>Paxilineae</taxon>
        <taxon>Paxillaceae</taxon>
        <taxon>Paxillus</taxon>
    </lineage>
</organism>
<keyword evidence="3" id="KW-1185">Reference proteome</keyword>
<reference evidence="2 3" key="1">
    <citation type="submission" date="2014-04" db="EMBL/GenBank/DDBJ databases">
        <authorList>
            <consortium name="DOE Joint Genome Institute"/>
            <person name="Kuo A."/>
            <person name="Kohler A."/>
            <person name="Jargeat P."/>
            <person name="Nagy L.G."/>
            <person name="Floudas D."/>
            <person name="Copeland A."/>
            <person name="Barry K.W."/>
            <person name="Cichocki N."/>
            <person name="Veneault-Fourrey C."/>
            <person name="LaButti K."/>
            <person name="Lindquist E.A."/>
            <person name="Lipzen A."/>
            <person name="Lundell T."/>
            <person name="Morin E."/>
            <person name="Murat C."/>
            <person name="Sun H."/>
            <person name="Tunlid A."/>
            <person name="Henrissat B."/>
            <person name="Grigoriev I.V."/>
            <person name="Hibbett D.S."/>
            <person name="Martin F."/>
            <person name="Nordberg H.P."/>
            <person name="Cantor M.N."/>
            <person name="Hua S.X."/>
        </authorList>
    </citation>
    <scope>NUCLEOTIDE SEQUENCE [LARGE SCALE GENOMIC DNA]</scope>
    <source>
        <strain evidence="2 3">Ve08.2h10</strain>
    </source>
</reference>
<protein>
    <submittedName>
        <fullName evidence="2">Uncharacterized protein</fullName>
    </submittedName>
</protein>
<sequence length="344" mass="38735">MPLTQHQHNNLPAQPQAGTIIGSSSSLEFFGDLPQDPGFHNEPGPAPVYLPSAYIPNPQMQVDYNQNYSEAGPSQSHSSSTFIPNAQIQPEHKHEQDDPMGWEPGNWGQDEHTSQPSTNSWQYYNVGSMQQEQNSFFQCGIPWKKTLNTLKLVAEMARTGNIFHTTASVLVNGMLSIWDATQHVENPVDKCQSVIRKLLDQPTFNFLHWSQVVKYFNHLIIVVVIIQAVWETLKSSKLIDEMTFNPVICTAITSVKLALFKNKTSVFKKGVAIQNTSLLSTPPFGPTWIHWNGIWHCKGMIKYGNVLSPYDEDEDKDEDDNYVLDLSGRYLCQILSACHGSDEI</sequence>
<feature type="region of interest" description="Disordered" evidence="1">
    <location>
        <begin position="90"/>
        <end position="119"/>
    </location>
</feature>
<accession>A0A0D0DHA5</accession>
<name>A0A0D0DHA5_9AGAM</name>
<dbReference type="EMBL" id="KN824931">
    <property type="protein sequence ID" value="KIK97542.1"/>
    <property type="molecule type" value="Genomic_DNA"/>
</dbReference>
<dbReference type="HOGENOM" id="CLU_806759_0_0_1"/>
<reference evidence="3" key="2">
    <citation type="submission" date="2015-01" db="EMBL/GenBank/DDBJ databases">
        <title>Evolutionary Origins and Diversification of the Mycorrhizal Mutualists.</title>
        <authorList>
            <consortium name="DOE Joint Genome Institute"/>
            <consortium name="Mycorrhizal Genomics Consortium"/>
            <person name="Kohler A."/>
            <person name="Kuo A."/>
            <person name="Nagy L.G."/>
            <person name="Floudas D."/>
            <person name="Copeland A."/>
            <person name="Barry K.W."/>
            <person name="Cichocki N."/>
            <person name="Veneault-Fourrey C."/>
            <person name="LaButti K."/>
            <person name="Lindquist E.A."/>
            <person name="Lipzen A."/>
            <person name="Lundell T."/>
            <person name="Morin E."/>
            <person name="Murat C."/>
            <person name="Riley R."/>
            <person name="Ohm R."/>
            <person name="Sun H."/>
            <person name="Tunlid A."/>
            <person name="Henrissat B."/>
            <person name="Grigoriev I.V."/>
            <person name="Hibbett D.S."/>
            <person name="Martin F."/>
        </authorList>
    </citation>
    <scope>NUCLEOTIDE SEQUENCE [LARGE SCALE GENOMIC DNA]</scope>
    <source>
        <strain evidence="3">Ve08.2h10</strain>
    </source>
</reference>
<evidence type="ECO:0000313" key="2">
    <source>
        <dbReference type="EMBL" id="KIK97542.1"/>
    </source>
</evidence>
<proteinExistence type="predicted"/>
<feature type="region of interest" description="Disordered" evidence="1">
    <location>
        <begin position="26"/>
        <end position="45"/>
    </location>
</feature>
<evidence type="ECO:0000313" key="3">
    <source>
        <dbReference type="Proteomes" id="UP000054538"/>
    </source>
</evidence>